<feature type="region of interest" description="Disordered" evidence="1">
    <location>
        <begin position="1"/>
        <end position="27"/>
    </location>
</feature>
<name>A0ABN7WWU4_GIGMA</name>
<feature type="non-terminal residue" evidence="2">
    <location>
        <position position="47"/>
    </location>
</feature>
<protein>
    <submittedName>
        <fullName evidence="2">44887_t:CDS:1</fullName>
    </submittedName>
</protein>
<evidence type="ECO:0000313" key="2">
    <source>
        <dbReference type="EMBL" id="CAG8842724.1"/>
    </source>
</evidence>
<accession>A0ABN7WWU4</accession>
<organism evidence="2 3">
    <name type="scientific">Gigaspora margarita</name>
    <dbReference type="NCBI Taxonomy" id="4874"/>
    <lineage>
        <taxon>Eukaryota</taxon>
        <taxon>Fungi</taxon>
        <taxon>Fungi incertae sedis</taxon>
        <taxon>Mucoromycota</taxon>
        <taxon>Glomeromycotina</taxon>
        <taxon>Glomeromycetes</taxon>
        <taxon>Diversisporales</taxon>
        <taxon>Gigasporaceae</taxon>
        <taxon>Gigaspora</taxon>
    </lineage>
</organism>
<feature type="compositionally biased region" description="Basic and acidic residues" evidence="1">
    <location>
        <begin position="1"/>
        <end position="13"/>
    </location>
</feature>
<sequence length="47" mass="5558">MSKFQPPHDHESNNSDSLSNPPNFNHHNLEYYNLQNSTCHIFRCTIQ</sequence>
<feature type="compositionally biased region" description="Low complexity" evidence="1">
    <location>
        <begin position="14"/>
        <end position="25"/>
    </location>
</feature>
<evidence type="ECO:0000256" key="1">
    <source>
        <dbReference type="SAM" id="MobiDB-lite"/>
    </source>
</evidence>
<reference evidence="2 3" key="1">
    <citation type="submission" date="2021-06" db="EMBL/GenBank/DDBJ databases">
        <authorList>
            <person name="Kallberg Y."/>
            <person name="Tangrot J."/>
            <person name="Rosling A."/>
        </authorList>
    </citation>
    <scope>NUCLEOTIDE SEQUENCE [LARGE SCALE GENOMIC DNA]</scope>
    <source>
        <strain evidence="2 3">120-4 pot B 10/14</strain>
    </source>
</reference>
<dbReference type="EMBL" id="CAJVQB010069961">
    <property type="protein sequence ID" value="CAG8842724.1"/>
    <property type="molecule type" value="Genomic_DNA"/>
</dbReference>
<dbReference type="Proteomes" id="UP000789901">
    <property type="component" value="Unassembled WGS sequence"/>
</dbReference>
<proteinExistence type="predicted"/>
<comment type="caution">
    <text evidence="2">The sequence shown here is derived from an EMBL/GenBank/DDBJ whole genome shotgun (WGS) entry which is preliminary data.</text>
</comment>
<evidence type="ECO:0000313" key="3">
    <source>
        <dbReference type="Proteomes" id="UP000789901"/>
    </source>
</evidence>
<gene>
    <name evidence="2" type="ORF">GMARGA_LOCUS36143</name>
</gene>
<keyword evidence="3" id="KW-1185">Reference proteome</keyword>